<keyword evidence="1" id="KW-0812">Transmembrane</keyword>
<gene>
    <name evidence="2" type="ORF">UW53_C0003G0032</name>
</gene>
<dbReference type="Proteomes" id="UP000034087">
    <property type="component" value="Unassembled WGS sequence"/>
</dbReference>
<reference evidence="2 3" key="1">
    <citation type="journal article" date="2015" name="Nature">
        <title>rRNA introns, odd ribosomes, and small enigmatic genomes across a large radiation of phyla.</title>
        <authorList>
            <person name="Brown C.T."/>
            <person name="Hug L.A."/>
            <person name="Thomas B.C."/>
            <person name="Sharon I."/>
            <person name="Castelle C.J."/>
            <person name="Singh A."/>
            <person name="Wilkins M.J."/>
            <person name="Williams K.H."/>
            <person name="Banfield J.F."/>
        </authorList>
    </citation>
    <scope>NUCLEOTIDE SEQUENCE [LARGE SCALE GENOMIC DNA]</scope>
</reference>
<evidence type="ECO:0000313" key="3">
    <source>
        <dbReference type="Proteomes" id="UP000034087"/>
    </source>
</evidence>
<evidence type="ECO:0000256" key="1">
    <source>
        <dbReference type="SAM" id="Phobius"/>
    </source>
</evidence>
<comment type="caution">
    <text evidence="2">The sequence shown here is derived from an EMBL/GenBank/DDBJ whole genome shotgun (WGS) entry which is preliminary data.</text>
</comment>
<dbReference type="EMBL" id="LCIR01000003">
    <property type="protein sequence ID" value="KKT60121.1"/>
    <property type="molecule type" value="Genomic_DNA"/>
</dbReference>
<feature type="transmembrane region" description="Helical" evidence="1">
    <location>
        <begin position="6"/>
        <end position="28"/>
    </location>
</feature>
<accession>A0A0G1IL81</accession>
<protein>
    <submittedName>
        <fullName evidence="2">Uncharacterized protein</fullName>
    </submittedName>
</protein>
<evidence type="ECO:0000313" key="2">
    <source>
        <dbReference type="EMBL" id="KKT60121.1"/>
    </source>
</evidence>
<keyword evidence="1" id="KW-1133">Transmembrane helix</keyword>
<dbReference type="AlphaFoldDB" id="A0A0G1IL81"/>
<keyword evidence="1" id="KW-0472">Membrane</keyword>
<proteinExistence type="predicted"/>
<sequence length="151" mass="17541">MKKASWVGILSITTVSLLAGAMVFFSILKTDEENREYVFWADFKDISRASSYIICGREEPTPLTTKVYTNLKELWRITIINRNHKDTARSVVQFVDLEKGVLVNSFVRLGNEWKRSRDITVEEWKNFTNTHPISPEEETFINMCLASKQFI</sequence>
<organism evidence="2 3">
    <name type="scientific">Candidatus Giovannonibacteria bacterium GW2011_GWA1_44_25</name>
    <dbReference type="NCBI Taxonomy" id="1618645"/>
    <lineage>
        <taxon>Bacteria</taxon>
        <taxon>Candidatus Giovannoniibacteriota</taxon>
    </lineage>
</organism>
<name>A0A0G1IL81_9BACT</name>